<reference evidence="1 2" key="1">
    <citation type="submission" date="2020-08" db="EMBL/GenBank/DDBJ databases">
        <title>Genome sequence of Sphingomonas lutea KCTC 23642T.</title>
        <authorList>
            <person name="Hyun D.-W."/>
            <person name="Bae J.-W."/>
        </authorList>
    </citation>
    <scope>NUCLEOTIDE SEQUENCE [LARGE SCALE GENOMIC DNA]</scope>
    <source>
        <strain evidence="1 2">KCTC 23642</strain>
    </source>
</reference>
<name>A0A7G9SF26_9SPHN</name>
<accession>A0A7G9SF26</accession>
<evidence type="ECO:0000313" key="2">
    <source>
        <dbReference type="Proteomes" id="UP000515971"/>
    </source>
</evidence>
<dbReference type="KEGG" id="slut:H9L13_06855"/>
<gene>
    <name evidence="1" type="ORF">H9L13_06855</name>
</gene>
<proteinExistence type="predicted"/>
<evidence type="ECO:0008006" key="3">
    <source>
        <dbReference type="Google" id="ProtNLM"/>
    </source>
</evidence>
<dbReference type="RefSeq" id="WP_187537043.1">
    <property type="nucleotide sequence ID" value="NZ_BAABJT010000001.1"/>
</dbReference>
<sequence length="238" mass="25765">MSFVYIDESIHTRAGFILAAAVWSDVPPDEAIESALQRAGLRPGIDEFKSSAPMAGDPLRQALRDELRWQLLQTCKIAVAICGIDERAKIGGEAISLVQSLDVPVGAIFLDAGLRSGSAPVSGWTVHMNCDSREVLGIQLADCAAHTISGIILSELGHVTKYVATADPLYAPEVELDFKLWASLRYALGGKPVHPDHEAENWEPVMHPFGLSISQNCPPSVVRAAEKWLGSIWFGCIH</sequence>
<dbReference type="EMBL" id="CP060718">
    <property type="protein sequence ID" value="QNN66451.1"/>
    <property type="molecule type" value="Genomic_DNA"/>
</dbReference>
<evidence type="ECO:0000313" key="1">
    <source>
        <dbReference type="EMBL" id="QNN66451.1"/>
    </source>
</evidence>
<dbReference type="Proteomes" id="UP000515971">
    <property type="component" value="Chromosome"/>
</dbReference>
<organism evidence="1 2">
    <name type="scientific">Sphingomonas lutea</name>
    <dbReference type="NCBI Taxonomy" id="1045317"/>
    <lineage>
        <taxon>Bacteria</taxon>
        <taxon>Pseudomonadati</taxon>
        <taxon>Pseudomonadota</taxon>
        <taxon>Alphaproteobacteria</taxon>
        <taxon>Sphingomonadales</taxon>
        <taxon>Sphingomonadaceae</taxon>
        <taxon>Sphingomonas</taxon>
    </lineage>
</organism>
<keyword evidence="2" id="KW-1185">Reference proteome</keyword>
<protein>
    <recommendedName>
        <fullName evidence="3">DUF3800 domain-containing protein</fullName>
    </recommendedName>
</protein>
<dbReference type="AlphaFoldDB" id="A0A7G9SF26"/>